<feature type="transmembrane region" description="Helical" evidence="10">
    <location>
        <begin position="137"/>
        <end position="158"/>
    </location>
</feature>
<keyword evidence="5 10" id="KW-0472">Membrane</keyword>
<dbReference type="InterPro" id="IPR003691">
    <property type="entry name" value="FluC"/>
</dbReference>
<evidence type="ECO:0000256" key="2">
    <source>
        <dbReference type="ARBA" id="ARBA00022475"/>
    </source>
</evidence>
<keyword evidence="13" id="KW-1185">Reference proteome</keyword>
<gene>
    <name evidence="10" type="primary">fluC</name>
    <name evidence="10" type="synonym">crcB</name>
    <name evidence="12" type="ORF">STSU_018735</name>
</gene>
<comment type="function">
    <text evidence="9 10">Fluoride-specific ion channel. Important for reducing fluoride concentration in the cell, thus reducing its toxicity.</text>
</comment>
<name>A0A7G3UIE6_STRT9</name>
<evidence type="ECO:0000256" key="1">
    <source>
        <dbReference type="ARBA" id="ARBA00004651"/>
    </source>
</evidence>
<dbReference type="AlphaFoldDB" id="A0A7G3UIE6"/>
<comment type="similarity">
    <text evidence="7 10">Belongs to the fluoride channel Fluc/FEX (TC 1.A.43) family.</text>
</comment>
<feature type="binding site" evidence="10">
    <location>
        <position position="148"/>
    </location>
    <ligand>
        <name>Na(+)</name>
        <dbReference type="ChEBI" id="CHEBI:29101"/>
        <note>structural</note>
    </ligand>
</feature>
<comment type="activity regulation">
    <text evidence="10">Na(+) is not transported, but it plays an essential structural role and its presence is essential for fluoride channel function.</text>
</comment>
<evidence type="ECO:0000256" key="11">
    <source>
        <dbReference type="SAM" id="MobiDB-lite"/>
    </source>
</evidence>
<evidence type="ECO:0000256" key="6">
    <source>
        <dbReference type="ARBA" id="ARBA00023303"/>
    </source>
</evidence>
<dbReference type="GO" id="GO:0062054">
    <property type="term" value="F:fluoride channel activity"/>
    <property type="evidence" value="ECO:0007669"/>
    <property type="project" value="UniProtKB-UniRule"/>
</dbReference>
<dbReference type="GO" id="GO:0005886">
    <property type="term" value="C:plasma membrane"/>
    <property type="evidence" value="ECO:0007669"/>
    <property type="project" value="UniProtKB-SubCell"/>
</dbReference>
<dbReference type="HAMAP" id="MF_00454">
    <property type="entry name" value="FluC"/>
    <property type="match status" value="1"/>
</dbReference>
<dbReference type="Pfam" id="PF02537">
    <property type="entry name" value="CRCB"/>
    <property type="match status" value="1"/>
</dbReference>
<accession>A0A7G3UIE6</accession>
<dbReference type="PANTHER" id="PTHR28259:SF1">
    <property type="entry name" value="FLUORIDE EXPORT PROTEIN 1-RELATED"/>
    <property type="match status" value="1"/>
</dbReference>
<protein>
    <recommendedName>
        <fullName evidence="10">Fluoride-specific ion channel FluC</fullName>
    </recommendedName>
</protein>
<feature type="transmembrane region" description="Helical" evidence="10">
    <location>
        <begin position="170"/>
        <end position="191"/>
    </location>
</feature>
<keyword evidence="3 10" id="KW-0812">Transmembrane</keyword>
<feature type="transmembrane region" description="Helical" evidence="10">
    <location>
        <begin position="71"/>
        <end position="92"/>
    </location>
</feature>
<reference evidence="12 13" key="1">
    <citation type="journal article" date="2012" name="J. Bacteriol.">
        <title>Draft genome of Streptomyces tsukubaensis NRRL 18488, the producer of the clinically important immunosuppressant tacrolimus (FK506).</title>
        <authorList>
            <person name="Barreiro C."/>
            <person name="Prieto C."/>
            <person name="Sola-Landa A."/>
            <person name="Solera E."/>
            <person name="Martinez-Castro M."/>
            <person name="Perez-Redondo R."/>
            <person name="Garcia-Estrada C."/>
            <person name="Aparicio J.F."/>
            <person name="Fernandez-Martinez L.T."/>
            <person name="Santos-Aberturas J."/>
            <person name="Salehi-Najafabadi Z."/>
            <person name="Rodriguez-Garcia A."/>
            <person name="Tauch A."/>
            <person name="Martin J.F."/>
        </authorList>
    </citation>
    <scope>NUCLEOTIDE SEQUENCE [LARGE SCALE GENOMIC DNA]</scope>
    <source>
        <strain evidence="13">DSM 42081 / NBRC 108919 / NRRL 18488 / 9993</strain>
    </source>
</reference>
<evidence type="ECO:0000313" key="12">
    <source>
        <dbReference type="EMBL" id="QKM68900.1"/>
    </source>
</evidence>
<proteinExistence type="inferred from homology"/>
<keyword evidence="10" id="KW-0813">Transport</keyword>
<evidence type="ECO:0000256" key="8">
    <source>
        <dbReference type="ARBA" id="ARBA00035585"/>
    </source>
</evidence>
<organism evidence="12 13">
    <name type="scientific">Streptomyces tsukubensis (strain DSM 42081 / NBRC 108919 / NRRL 18488 / 9993)</name>
    <dbReference type="NCBI Taxonomy" id="1114943"/>
    <lineage>
        <taxon>Bacteria</taxon>
        <taxon>Bacillati</taxon>
        <taxon>Actinomycetota</taxon>
        <taxon>Actinomycetes</taxon>
        <taxon>Kitasatosporales</taxon>
        <taxon>Streptomycetaceae</taxon>
        <taxon>Streptomyces</taxon>
    </lineage>
</organism>
<feature type="region of interest" description="Disordered" evidence="11">
    <location>
        <begin position="1"/>
        <end position="52"/>
    </location>
</feature>
<evidence type="ECO:0000256" key="3">
    <source>
        <dbReference type="ARBA" id="ARBA00022692"/>
    </source>
</evidence>
<dbReference type="GO" id="GO:0046872">
    <property type="term" value="F:metal ion binding"/>
    <property type="evidence" value="ECO:0007669"/>
    <property type="project" value="UniProtKB-KW"/>
</dbReference>
<feature type="compositionally biased region" description="Basic and acidic residues" evidence="11">
    <location>
        <begin position="27"/>
        <end position="37"/>
    </location>
</feature>
<sequence>MFCADPQSLPPPRGSPARPASGAVARGAERPYGRERAVTSSGGGRDEPVPIDPDVDLHVPAQRAETAGAHVLLVLAAVAAGGIIGALARYAAVRAWPGDPASAPLVTLGINVLGSFLIGVLMVPVAEGHGRRTPHPLLRPFAGTGVLGGFTTFSAYALDARDLLERGEGAAAFGYVAGTLLGSLGAVWAAVTLTRRVFGRPGAGR</sequence>
<evidence type="ECO:0000256" key="7">
    <source>
        <dbReference type="ARBA" id="ARBA00035120"/>
    </source>
</evidence>
<comment type="subcellular location">
    <subcellularLocation>
        <location evidence="1 10">Cell membrane</location>
        <topology evidence="1 10">Multi-pass membrane protein</topology>
    </subcellularLocation>
</comment>
<comment type="catalytic activity">
    <reaction evidence="8">
        <text>fluoride(in) = fluoride(out)</text>
        <dbReference type="Rhea" id="RHEA:76159"/>
        <dbReference type="ChEBI" id="CHEBI:17051"/>
    </reaction>
    <physiologicalReaction direction="left-to-right" evidence="8">
        <dbReference type="Rhea" id="RHEA:76160"/>
    </physiologicalReaction>
</comment>
<keyword evidence="4 10" id="KW-1133">Transmembrane helix</keyword>
<keyword evidence="10" id="KW-0479">Metal-binding</keyword>
<dbReference type="GO" id="GO:0140114">
    <property type="term" value="P:cellular detoxification of fluoride"/>
    <property type="evidence" value="ECO:0007669"/>
    <property type="project" value="UniProtKB-UniRule"/>
</dbReference>
<evidence type="ECO:0000256" key="10">
    <source>
        <dbReference type="HAMAP-Rule" id="MF_00454"/>
    </source>
</evidence>
<dbReference type="PANTHER" id="PTHR28259">
    <property type="entry name" value="FLUORIDE EXPORT PROTEIN 1-RELATED"/>
    <property type="match status" value="1"/>
</dbReference>
<dbReference type="EMBL" id="CP029159">
    <property type="protein sequence ID" value="QKM68900.1"/>
    <property type="molecule type" value="Genomic_DNA"/>
</dbReference>
<evidence type="ECO:0000313" key="13">
    <source>
        <dbReference type="Proteomes" id="UP000005940"/>
    </source>
</evidence>
<feature type="binding site" evidence="10">
    <location>
        <position position="151"/>
    </location>
    <ligand>
        <name>Na(+)</name>
        <dbReference type="ChEBI" id="CHEBI:29101"/>
        <note>structural</note>
    </ligand>
</feature>
<feature type="transmembrane region" description="Helical" evidence="10">
    <location>
        <begin position="104"/>
        <end position="125"/>
    </location>
</feature>
<keyword evidence="2 10" id="KW-1003">Cell membrane</keyword>
<dbReference type="Proteomes" id="UP000005940">
    <property type="component" value="Chromosome"/>
</dbReference>
<keyword evidence="10" id="KW-0915">Sodium</keyword>
<keyword evidence="6 10" id="KW-0407">Ion channel</keyword>
<evidence type="ECO:0000256" key="4">
    <source>
        <dbReference type="ARBA" id="ARBA00022989"/>
    </source>
</evidence>
<evidence type="ECO:0000256" key="5">
    <source>
        <dbReference type="ARBA" id="ARBA00023136"/>
    </source>
</evidence>
<keyword evidence="10" id="KW-0406">Ion transport</keyword>
<evidence type="ECO:0000256" key="9">
    <source>
        <dbReference type="ARBA" id="ARBA00049940"/>
    </source>
</evidence>